<dbReference type="EMBL" id="LIAS01000013">
    <property type="protein sequence ID" value="KRO31198.1"/>
    <property type="molecule type" value="Genomic_DNA"/>
</dbReference>
<evidence type="ECO:0000313" key="1">
    <source>
        <dbReference type="EMBL" id="KRO31198.1"/>
    </source>
</evidence>
<gene>
    <name evidence="1" type="ORF">ABR60_05580</name>
</gene>
<accession>A0A0R2NZE9</accession>
<comment type="caution">
    <text evidence="1">The sequence shown here is derived from an EMBL/GenBank/DDBJ whole genome shotgun (WGS) entry which is preliminary data.</text>
</comment>
<evidence type="ECO:0008006" key="3">
    <source>
        <dbReference type="Google" id="ProtNLM"/>
    </source>
</evidence>
<sequence length="333" mass="37774">MRVNLITALSSHQIEDQVIEVLLRHDFQLQKRLLSSLDFDAELIASPSTVRTLIITDKDFGANWREIKRGSDENLSILILDIGKRVSSDEILELSNQALRGNDEVDLSRNALRKDSWVLFTGSDGSPGISTLALNTAQEYSKLAQMLLIDGDLSHQSLSQMVGERDSHMRSSLSSALSLQSISSFDEIDSKLGESVFIDVGSAPTMNQAVSDRRVKGKFFMQAFSSCAHLIYVIHQDSRALYQLEQFEESYKKFSSELNVIYLLNKESSSSSRPLFRRSFRSKIENQPHFFMPYEYANLERARSRYATLSEVNSRSSLSRALRELAIYLHEKI</sequence>
<organism evidence="1 2">
    <name type="scientific">Actinobacteria bacterium BACL2 MAG-120802-bin41</name>
    <dbReference type="NCBI Taxonomy" id="1655568"/>
    <lineage>
        <taxon>Bacteria</taxon>
        <taxon>Bacillati</taxon>
        <taxon>Actinomycetota</taxon>
        <taxon>Actinomycetes</taxon>
        <taxon>Actinomycetes incertae sedis</taxon>
        <taxon>ac1 cluster</taxon>
    </lineage>
</organism>
<protein>
    <recommendedName>
        <fullName evidence="3">CobQ/CobB/MinD/ParA nucleotide binding domain-containing protein</fullName>
    </recommendedName>
</protein>
<dbReference type="Proteomes" id="UP000053941">
    <property type="component" value="Unassembled WGS sequence"/>
</dbReference>
<name>A0A0R2NZE9_9ACTN</name>
<dbReference type="Gene3D" id="3.40.50.300">
    <property type="entry name" value="P-loop containing nucleotide triphosphate hydrolases"/>
    <property type="match status" value="2"/>
</dbReference>
<dbReference type="AlphaFoldDB" id="A0A0R2NZE9"/>
<evidence type="ECO:0000313" key="2">
    <source>
        <dbReference type="Proteomes" id="UP000053941"/>
    </source>
</evidence>
<reference evidence="1 2" key="1">
    <citation type="submission" date="2015-10" db="EMBL/GenBank/DDBJ databases">
        <title>Metagenome-Assembled Genomes uncover a global brackish microbiome.</title>
        <authorList>
            <person name="Hugerth L.W."/>
            <person name="Larsson J."/>
            <person name="Alneberg J."/>
            <person name="Lindh M.V."/>
            <person name="Legrand C."/>
            <person name="Pinhassi J."/>
            <person name="Andersson A.F."/>
        </authorList>
    </citation>
    <scope>NUCLEOTIDE SEQUENCE [LARGE SCALE GENOMIC DNA]</scope>
    <source>
        <strain evidence="1">BACL2 MAG-120802-bin41</strain>
    </source>
</reference>
<proteinExistence type="predicted"/>
<dbReference type="InterPro" id="IPR027417">
    <property type="entry name" value="P-loop_NTPase"/>
</dbReference>
<dbReference type="SUPFAM" id="SSF52540">
    <property type="entry name" value="P-loop containing nucleoside triphosphate hydrolases"/>
    <property type="match status" value="1"/>
</dbReference>